<sequence length="66" mass="7482">MGDFLANVSRYPRYLISFTLGIFFSVFTWLQPLLKNRVGAIALMGLLVSGFIFLYFTLRAMLGLTV</sequence>
<protein>
    <submittedName>
        <fullName evidence="2">DUF751 family protein</fullName>
    </submittedName>
</protein>
<keyword evidence="3" id="KW-1185">Reference proteome</keyword>
<dbReference type="Pfam" id="PF05421">
    <property type="entry name" value="DUF751"/>
    <property type="match status" value="1"/>
</dbReference>
<evidence type="ECO:0000256" key="1">
    <source>
        <dbReference type="SAM" id="Phobius"/>
    </source>
</evidence>
<accession>A0ABR9VS84</accession>
<dbReference type="Proteomes" id="UP000658720">
    <property type="component" value="Unassembled WGS sequence"/>
</dbReference>
<gene>
    <name evidence="2" type="ORF">IQ217_08605</name>
</gene>
<evidence type="ECO:0000313" key="2">
    <source>
        <dbReference type="EMBL" id="MBE9253901.1"/>
    </source>
</evidence>
<feature type="transmembrane region" description="Helical" evidence="1">
    <location>
        <begin position="12"/>
        <end position="32"/>
    </location>
</feature>
<proteinExistence type="predicted"/>
<name>A0ABR9VS84_9SYNC</name>
<dbReference type="EMBL" id="JADEVV010000020">
    <property type="protein sequence ID" value="MBE9253901.1"/>
    <property type="molecule type" value="Genomic_DNA"/>
</dbReference>
<dbReference type="RefSeq" id="WP_010873367.1">
    <property type="nucleotide sequence ID" value="NZ_JADEVV010000020.1"/>
</dbReference>
<reference evidence="2 3" key="1">
    <citation type="submission" date="2020-10" db="EMBL/GenBank/DDBJ databases">
        <authorList>
            <person name="Castelo-Branco R."/>
            <person name="Eusebio N."/>
            <person name="Adriana R."/>
            <person name="Vieira A."/>
            <person name="Brugerolle De Fraissinette N."/>
            <person name="Rezende De Castro R."/>
            <person name="Schneider M.P."/>
            <person name="Vasconcelos V."/>
            <person name="Leao P.N."/>
        </authorList>
    </citation>
    <scope>NUCLEOTIDE SEQUENCE [LARGE SCALE GENOMIC DNA]</scope>
    <source>
        <strain evidence="2 3">LEGE 00031</strain>
    </source>
</reference>
<dbReference type="InterPro" id="IPR008470">
    <property type="entry name" value="Uncharacterised_Ycf33"/>
</dbReference>
<keyword evidence="1" id="KW-1133">Transmembrane helix</keyword>
<evidence type="ECO:0000313" key="3">
    <source>
        <dbReference type="Proteomes" id="UP000658720"/>
    </source>
</evidence>
<keyword evidence="1" id="KW-0472">Membrane</keyword>
<keyword evidence="1" id="KW-0812">Transmembrane</keyword>
<comment type="caution">
    <text evidence="2">The sequence shown here is derived from an EMBL/GenBank/DDBJ whole genome shotgun (WGS) entry which is preliminary data.</text>
</comment>
<feature type="transmembrane region" description="Helical" evidence="1">
    <location>
        <begin position="38"/>
        <end position="58"/>
    </location>
</feature>
<organism evidence="2 3">
    <name type="scientific">Synechocystis salina LEGE 00031</name>
    <dbReference type="NCBI Taxonomy" id="1828736"/>
    <lineage>
        <taxon>Bacteria</taxon>
        <taxon>Bacillati</taxon>
        <taxon>Cyanobacteriota</taxon>
        <taxon>Cyanophyceae</taxon>
        <taxon>Synechococcales</taxon>
        <taxon>Merismopediaceae</taxon>
        <taxon>Synechocystis</taxon>
    </lineage>
</organism>